<accession>A0ACD0NXR9</accession>
<evidence type="ECO:0000313" key="2">
    <source>
        <dbReference type="Proteomes" id="UP000245626"/>
    </source>
</evidence>
<gene>
    <name evidence="1" type="ORF">IE53DRAFT_87892</name>
</gene>
<dbReference type="EMBL" id="KZ819916">
    <property type="protein sequence ID" value="PWN50599.1"/>
    <property type="molecule type" value="Genomic_DNA"/>
</dbReference>
<proteinExistence type="predicted"/>
<sequence>MRLSIQVVQATLLAGLFLMATSASGLAINGHYSRAADNSTDAKNIRSCMLLPEKVQGLLLDGKTPHGRRYNTTDLFSVFYPSGENPTSAQLFADIPTTAFGPLDDVDAAITASSGWDRPQVMADLGYGEQDEVQTVTGGLPSFCRFGGSIYSTKNSSSKVFFEVWLPLPNSGGATAEIIRSNSTQAQRFILKHHPSGSSNFFSNGRSGEEDPAQISMLRGTQFSDLLGDGDGGGDPSRNVSTTTAADGGGLQRRPFIPASRRGWRGRLLFMVGGGTRGTVTYPELKQAMCRYRVAVAGTNMGHFSSGGQTSWLVSNPEGWTDFGHRAVHISTIVTQLSIKTFYGVKDVSGWDADGNQKRTSADVDAQVALLDRGQVGGNEEVDNDYFEDEGEDEEEDWEEDHHWDDDVQINRPGLGFMSYFKGCSTGGRAGMAEAQRYPSDYDGIMAGAPAFDYNNMNAYQIHVNSLQANKSSPSYIPLNDYALIHRTVLDQCDGKDGVKDGVITDPTSCRPDFGVLLCREDDASQVGAPCLTRPQLDNLNKIYEPLIINASLVHEPVLPGSEWGWTVTDGVVGTPFPASVGWFQDQVLKATAEDPNFDPYTQVTPEVIALGQREDPGGTINFNTDLTPYFKMNRKLLHYHGWADQLIPPGQSVRYWEQVNAKVQGSEWHKSAQQGKSKRGGGDDDGQASTSAAAATSTSRVQDFYRLFMVPGMIHCRSGDGPFNFGGASQIDQSGWRPLEYDPHHDALLALIDWVEHERSPDFVVGASYKRSASDVAKDGAVTTPKDDRRFSYGVENTRKLCPYPLVATLDPAVKGAPGQSLSSSFHCARVPASPPPAAPAA</sequence>
<organism evidence="1 2">
    <name type="scientific">Violaceomyces palustris</name>
    <dbReference type="NCBI Taxonomy" id="1673888"/>
    <lineage>
        <taxon>Eukaryota</taxon>
        <taxon>Fungi</taxon>
        <taxon>Dikarya</taxon>
        <taxon>Basidiomycota</taxon>
        <taxon>Ustilaginomycotina</taxon>
        <taxon>Ustilaginomycetes</taxon>
        <taxon>Violaceomycetales</taxon>
        <taxon>Violaceomycetaceae</taxon>
        <taxon>Violaceomyces</taxon>
    </lineage>
</organism>
<reference evidence="1 2" key="1">
    <citation type="journal article" date="2018" name="Mol. Biol. Evol.">
        <title>Broad Genomic Sampling Reveals a Smut Pathogenic Ancestry of the Fungal Clade Ustilaginomycotina.</title>
        <authorList>
            <person name="Kijpornyongpan T."/>
            <person name="Mondo S.J."/>
            <person name="Barry K."/>
            <person name="Sandor L."/>
            <person name="Lee J."/>
            <person name="Lipzen A."/>
            <person name="Pangilinan J."/>
            <person name="LaButti K."/>
            <person name="Hainaut M."/>
            <person name="Henrissat B."/>
            <person name="Grigoriev I.V."/>
            <person name="Spatafora J.W."/>
            <person name="Aime M.C."/>
        </authorList>
    </citation>
    <scope>NUCLEOTIDE SEQUENCE [LARGE SCALE GENOMIC DNA]</scope>
    <source>
        <strain evidence="1 2">SA 807</strain>
    </source>
</reference>
<dbReference type="Proteomes" id="UP000245626">
    <property type="component" value="Unassembled WGS sequence"/>
</dbReference>
<name>A0ACD0NXR9_9BASI</name>
<evidence type="ECO:0000313" key="1">
    <source>
        <dbReference type="EMBL" id="PWN50599.1"/>
    </source>
</evidence>
<keyword evidence="2" id="KW-1185">Reference proteome</keyword>
<protein>
    <submittedName>
        <fullName evidence="1">Tannase-domain-containing protein</fullName>
    </submittedName>
</protein>